<accession>A0ACC0TWY3</accession>
<comment type="caution">
    <text evidence="1">The sequence shown here is derived from an EMBL/GenBank/DDBJ whole genome shotgun (WGS) entry which is preliminary data.</text>
</comment>
<reference evidence="1" key="1">
    <citation type="submission" date="2021-03" db="EMBL/GenBank/DDBJ databases">
        <title>Evolutionary priming and transition to the ectomycorrhizal habit in an iconic lineage of mushroom-forming fungi: is preadaptation a requirement?</title>
        <authorList>
            <consortium name="DOE Joint Genome Institute"/>
            <person name="Looney B.P."/>
            <person name="Miyauchi S."/>
            <person name="Morin E."/>
            <person name="Drula E."/>
            <person name="Courty P.E."/>
            <person name="Chicoki N."/>
            <person name="Fauchery L."/>
            <person name="Kohler A."/>
            <person name="Kuo A."/>
            <person name="LaButti K."/>
            <person name="Pangilinan J."/>
            <person name="Lipzen A."/>
            <person name="Riley R."/>
            <person name="Andreopoulos W."/>
            <person name="He G."/>
            <person name="Johnson J."/>
            <person name="Barry K.W."/>
            <person name="Grigoriev I.V."/>
            <person name="Nagy L."/>
            <person name="Hibbett D."/>
            <person name="Henrissat B."/>
            <person name="Matheny P.B."/>
            <person name="Labbe J."/>
            <person name="Martin A.F."/>
        </authorList>
    </citation>
    <scope>NUCLEOTIDE SEQUENCE</scope>
    <source>
        <strain evidence="1">BPL698</strain>
    </source>
</reference>
<dbReference type="Proteomes" id="UP001207468">
    <property type="component" value="Unassembled WGS sequence"/>
</dbReference>
<keyword evidence="2" id="KW-1185">Reference proteome</keyword>
<dbReference type="EMBL" id="JAGFNK010000381">
    <property type="protein sequence ID" value="KAI9451336.1"/>
    <property type="molecule type" value="Genomic_DNA"/>
</dbReference>
<gene>
    <name evidence="1" type="ORF">F5148DRAFT_986604</name>
</gene>
<proteinExistence type="predicted"/>
<evidence type="ECO:0000313" key="1">
    <source>
        <dbReference type="EMBL" id="KAI9451336.1"/>
    </source>
</evidence>
<sequence length="634" mass="71607">MNQIQDRNKPGNVAVVDVPSDTHERLIKSVRPFVACLCPLLQRINSCLRSKVPQPVVARPTHEQFWTNDRHGRRKPNPEFLREHFLREGRVTEDQALAILRQSTDLLMTERNVLKVTSPVTVVGDIHGQYYDLMKIFEVGGKITETTYLFLGDYVDRGCFGIECLLYLYALKLWYPDRLFLIRGNHECRHLTEYFTFKRECLHKYSENVYEACIESFSALPIAALLDGKFFCVHGGISPELNTVSDIDRINRFMEPPSSGLLCDLLWSDPVPNFGHEDEPSPHSSLVPRGQMWGHNSTRGCSFYFTYDAVIKFLERNDLLGVIRGHEAQDAGYVMFRKTPTKKFPSVITVFSAPNYLDAYHNRGAVLKYANKSITIRQYHARPHPYWLPNFMDAFTWSLPFVGSKSMFSPVPLMEMLLAVLSVCSPEELEDDGSSEDEVADRKLIDEATTPAARAARRQQIRNKILAVGRVQMMFQNLREGSENASEFNVADVGMDGSRNIGARDGMDALGVQGNQIRRYIHSFDDARRLDIANERLPEFNVQQTPFPHVAAPSMRHTQRPRGSGNSTPSGEGDVTPELPPAVGADVPGGWPVVPREESSKRRVGDGKEDRGHAERVVERRSAPGRRASDRSGS</sequence>
<protein>
    <submittedName>
        <fullName evidence="1">Metallo-dependent phosphatase</fullName>
    </submittedName>
</protein>
<evidence type="ECO:0000313" key="2">
    <source>
        <dbReference type="Proteomes" id="UP001207468"/>
    </source>
</evidence>
<organism evidence="1 2">
    <name type="scientific">Russula earlei</name>
    <dbReference type="NCBI Taxonomy" id="71964"/>
    <lineage>
        <taxon>Eukaryota</taxon>
        <taxon>Fungi</taxon>
        <taxon>Dikarya</taxon>
        <taxon>Basidiomycota</taxon>
        <taxon>Agaricomycotina</taxon>
        <taxon>Agaricomycetes</taxon>
        <taxon>Russulales</taxon>
        <taxon>Russulaceae</taxon>
        <taxon>Russula</taxon>
    </lineage>
</organism>
<name>A0ACC0TWY3_9AGAM</name>